<dbReference type="Pfam" id="PF05697">
    <property type="entry name" value="Trigger_N"/>
    <property type="match status" value="1"/>
</dbReference>
<gene>
    <name evidence="12" type="primary">tig</name>
    <name evidence="17" type="ORF">SAMN02910414_02161</name>
</gene>
<dbReference type="GO" id="GO:0051301">
    <property type="term" value="P:cell division"/>
    <property type="evidence" value="ECO:0007669"/>
    <property type="project" value="UniProtKB-KW"/>
</dbReference>
<keyword evidence="18" id="KW-1185">Reference proteome</keyword>
<dbReference type="InterPro" id="IPR005215">
    <property type="entry name" value="Trig_fac"/>
</dbReference>
<evidence type="ECO:0000256" key="7">
    <source>
        <dbReference type="ARBA" id="ARBA00023186"/>
    </source>
</evidence>
<feature type="domain" description="PPIase FKBP-type" evidence="16">
    <location>
        <begin position="163"/>
        <end position="223"/>
    </location>
</feature>
<evidence type="ECO:0000256" key="13">
    <source>
        <dbReference type="PROSITE-ProRule" id="PRU00277"/>
    </source>
</evidence>
<dbReference type="GO" id="GO:0015031">
    <property type="term" value="P:protein transport"/>
    <property type="evidence" value="ECO:0007669"/>
    <property type="project" value="UniProtKB-UniRule"/>
</dbReference>
<dbReference type="PANTHER" id="PTHR30560:SF3">
    <property type="entry name" value="TRIGGER FACTOR-LIKE PROTEIN TIG, CHLOROPLASTIC"/>
    <property type="match status" value="1"/>
</dbReference>
<evidence type="ECO:0000256" key="9">
    <source>
        <dbReference type="ARBA" id="ARBA00023306"/>
    </source>
</evidence>
<evidence type="ECO:0000256" key="11">
    <source>
        <dbReference type="ARBA" id="ARBA00029986"/>
    </source>
</evidence>
<dbReference type="InterPro" id="IPR008881">
    <property type="entry name" value="Trigger_fac_ribosome-bd_bac"/>
</dbReference>
<dbReference type="InterPro" id="IPR008880">
    <property type="entry name" value="Trigger_fac_C"/>
</dbReference>
<keyword evidence="8 12" id="KW-0413">Isomerase</keyword>
<name>A0A1H3LYV1_9FIRM</name>
<organism evidence="17 18">
    <name type="scientific">Lachnobacterium bovis DSM 14045</name>
    <dbReference type="NCBI Taxonomy" id="1122142"/>
    <lineage>
        <taxon>Bacteria</taxon>
        <taxon>Bacillati</taxon>
        <taxon>Bacillota</taxon>
        <taxon>Clostridia</taxon>
        <taxon>Lachnospirales</taxon>
        <taxon>Lachnospiraceae</taxon>
        <taxon>Lachnobacterium</taxon>
    </lineage>
</organism>
<evidence type="ECO:0000256" key="2">
    <source>
        <dbReference type="ARBA" id="ARBA00005464"/>
    </source>
</evidence>
<dbReference type="InterPro" id="IPR036611">
    <property type="entry name" value="Trigger_fac_ribosome-bd_sf"/>
</dbReference>
<dbReference type="SUPFAM" id="SSF102735">
    <property type="entry name" value="Trigger factor ribosome-binding domain"/>
    <property type="match status" value="1"/>
</dbReference>
<dbReference type="Gene3D" id="1.10.3120.10">
    <property type="entry name" value="Trigger factor, C-terminal domain"/>
    <property type="match status" value="1"/>
</dbReference>
<dbReference type="Proteomes" id="UP000183918">
    <property type="component" value="Unassembled WGS sequence"/>
</dbReference>
<evidence type="ECO:0000313" key="17">
    <source>
        <dbReference type="EMBL" id="SDY69506.1"/>
    </source>
</evidence>
<dbReference type="PANTHER" id="PTHR30560">
    <property type="entry name" value="TRIGGER FACTOR CHAPERONE AND PEPTIDYL-PROLYL CIS/TRANS ISOMERASE"/>
    <property type="match status" value="1"/>
</dbReference>
<dbReference type="Gene3D" id="3.30.70.1050">
    <property type="entry name" value="Trigger factor ribosome-binding domain"/>
    <property type="match status" value="1"/>
</dbReference>
<dbReference type="EMBL" id="FNPG01000029">
    <property type="protein sequence ID" value="SDY69506.1"/>
    <property type="molecule type" value="Genomic_DNA"/>
</dbReference>
<evidence type="ECO:0000256" key="1">
    <source>
        <dbReference type="ARBA" id="ARBA00000971"/>
    </source>
</evidence>
<dbReference type="InterPro" id="IPR001179">
    <property type="entry name" value="PPIase_FKBP_dom"/>
</dbReference>
<dbReference type="InterPro" id="IPR027304">
    <property type="entry name" value="Trigger_fact/SurA_dom_sf"/>
</dbReference>
<evidence type="ECO:0000256" key="5">
    <source>
        <dbReference type="ARBA" id="ARBA00022618"/>
    </source>
</evidence>
<accession>A0A1H3LYV1</accession>
<dbReference type="Pfam" id="PF05698">
    <property type="entry name" value="Trigger_C"/>
    <property type="match status" value="1"/>
</dbReference>
<dbReference type="InterPro" id="IPR037041">
    <property type="entry name" value="Trigger_fac_C_sf"/>
</dbReference>
<evidence type="ECO:0000256" key="4">
    <source>
        <dbReference type="ARBA" id="ARBA00016902"/>
    </source>
</evidence>
<dbReference type="SUPFAM" id="SSF109998">
    <property type="entry name" value="Triger factor/SurA peptide-binding domain-like"/>
    <property type="match status" value="1"/>
</dbReference>
<dbReference type="GO" id="GO:0005737">
    <property type="term" value="C:cytoplasm"/>
    <property type="evidence" value="ECO:0007669"/>
    <property type="project" value="UniProtKB-SubCell"/>
</dbReference>
<evidence type="ECO:0000256" key="8">
    <source>
        <dbReference type="ARBA" id="ARBA00023235"/>
    </source>
</evidence>
<evidence type="ECO:0000256" key="15">
    <source>
        <dbReference type="SAM" id="MobiDB-lite"/>
    </source>
</evidence>
<proteinExistence type="inferred from homology"/>
<dbReference type="SUPFAM" id="SSF54534">
    <property type="entry name" value="FKBP-like"/>
    <property type="match status" value="1"/>
</dbReference>
<dbReference type="InterPro" id="IPR046357">
    <property type="entry name" value="PPIase_dom_sf"/>
</dbReference>
<comment type="function">
    <text evidence="10 12">Involved in protein export. Acts as a chaperone by maintaining the newly synthesized protein in an open conformation. Functions as a peptidyl-prolyl cis-trans isomerase.</text>
</comment>
<evidence type="ECO:0000256" key="10">
    <source>
        <dbReference type="ARBA" id="ARBA00024849"/>
    </source>
</evidence>
<dbReference type="PROSITE" id="PS50059">
    <property type="entry name" value="FKBP_PPIASE"/>
    <property type="match status" value="1"/>
</dbReference>
<dbReference type="STRING" id="1122142.SAMN02910414_02161"/>
<dbReference type="GO" id="GO:0003755">
    <property type="term" value="F:peptidyl-prolyl cis-trans isomerase activity"/>
    <property type="evidence" value="ECO:0007669"/>
    <property type="project" value="UniProtKB-UniRule"/>
</dbReference>
<dbReference type="Pfam" id="PF00254">
    <property type="entry name" value="FKBP_C"/>
    <property type="match status" value="1"/>
</dbReference>
<dbReference type="EC" id="5.2.1.8" evidence="3 12"/>
<comment type="similarity">
    <text evidence="2 12 14">Belongs to the FKBP-type PPIase family. Tig subfamily.</text>
</comment>
<comment type="subcellular location">
    <subcellularLocation>
        <location evidence="12">Cytoplasm</location>
    </subcellularLocation>
    <text evidence="12">About half TF is bound to the ribosome near the polypeptide exit tunnel while the other half is free in the cytoplasm.</text>
</comment>
<dbReference type="GO" id="GO:0043335">
    <property type="term" value="P:protein unfolding"/>
    <property type="evidence" value="ECO:0007669"/>
    <property type="project" value="TreeGrafter"/>
</dbReference>
<evidence type="ECO:0000256" key="6">
    <source>
        <dbReference type="ARBA" id="ARBA00023110"/>
    </source>
</evidence>
<dbReference type="PIRSF" id="PIRSF003095">
    <property type="entry name" value="Trigger_factor"/>
    <property type="match status" value="1"/>
</dbReference>
<evidence type="ECO:0000313" key="18">
    <source>
        <dbReference type="Proteomes" id="UP000183918"/>
    </source>
</evidence>
<dbReference type="HAMAP" id="MF_00303">
    <property type="entry name" value="Trigger_factor_Tig"/>
    <property type="match status" value="1"/>
</dbReference>
<dbReference type="NCBIfam" id="TIGR00115">
    <property type="entry name" value="tig"/>
    <property type="match status" value="1"/>
</dbReference>
<dbReference type="Gene3D" id="3.10.50.40">
    <property type="match status" value="1"/>
</dbReference>
<dbReference type="FunFam" id="3.10.50.40:FF:000001">
    <property type="entry name" value="Trigger factor"/>
    <property type="match status" value="1"/>
</dbReference>
<keyword evidence="6 12" id="KW-0697">Rotamase</keyword>
<dbReference type="eggNOG" id="COG0544">
    <property type="taxonomic scope" value="Bacteria"/>
</dbReference>
<comment type="catalytic activity">
    <reaction evidence="1 12 13">
        <text>[protein]-peptidylproline (omega=180) = [protein]-peptidylproline (omega=0)</text>
        <dbReference type="Rhea" id="RHEA:16237"/>
        <dbReference type="Rhea" id="RHEA-COMP:10747"/>
        <dbReference type="Rhea" id="RHEA-COMP:10748"/>
        <dbReference type="ChEBI" id="CHEBI:83833"/>
        <dbReference type="ChEBI" id="CHEBI:83834"/>
        <dbReference type="EC" id="5.2.1.8"/>
    </reaction>
</comment>
<evidence type="ECO:0000256" key="14">
    <source>
        <dbReference type="RuleBase" id="RU003914"/>
    </source>
</evidence>
<evidence type="ECO:0000259" key="16">
    <source>
        <dbReference type="PROSITE" id="PS50059"/>
    </source>
</evidence>
<evidence type="ECO:0000256" key="12">
    <source>
        <dbReference type="HAMAP-Rule" id="MF_00303"/>
    </source>
</evidence>
<dbReference type="AlphaFoldDB" id="A0A1H3LYV1"/>
<keyword evidence="7 12" id="KW-0143">Chaperone</keyword>
<dbReference type="GO" id="GO:0043022">
    <property type="term" value="F:ribosome binding"/>
    <property type="evidence" value="ECO:0007669"/>
    <property type="project" value="TreeGrafter"/>
</dbReference>
<dbReference type="RefSeq" id="WP_074718837.1">
    <property type="nucleotide sequence ID" value="NZ_FNPG01000029.1"/>
</dbReference>
<protein>
    <recommendedName>
        <fullName evidence="4 12">Trigger factor</fullName>
        <shortName evidence="12">TF</shortName>
        <ecNumber evidence="3 12">5.2.1.8</ecNumber>
    </recommendedName>
    <alternativeName>
        <fullName evidence="11 12">PPIase</fullName>
    </alternativeName>
</protein>
<evidence type="ECO:0000256" key="3">
    <source>
        <dbReference type="ARBA" id="ARBA00013194"/>
    </source>
</evidence>
<dbReference type="OrthoDB" id="9767721at2"/>
<keyword evidence="5 12" id="KW-0132">Cell division</keyword>
<reference evidence="17 18" key="1">
    <citation type="submission" date="2016-10" db="EMBL/GenBank/DDBJ databases">
        <authorList>
            <person name="de Groot N.N."/>
        </authorList>
    </citation>
    <scope>NUCLEOTIDE SEQUENCE [LARGE SCALE GENOMIC DNA]</scope>
    <source>
        <strain evidence="17 18">DSM 14045</strain>
    </source>
</reference>
<dbReference type="GO" id="GO:0044183">
    <property type="term" value="F:protein folding chaperone"/>
    <property type="evidence" value="ECO:0007669"/>
    <property type="project" value="TreeGrafter"/>
</dbReference>
<keyword evidence="12" id="KW-0963">Cytoplasm</keyword>
<comment type="domain">
    <text evidence="12">Consists of 3 domains; the N-terminus binds the ribosome, the middle domain has PPIase activity, while the C-terminus has intrinsic chaperone activity on its own.</text>
</comment>
<sequence length="450" mass="50690">MSVQVENLEKSMAKLTIEVSAEELEKALDTVYKKQKNSINIPGFRKGKASRKVIERMYGKEVFFADASNILMQNHYPEAVKESGLDIVSRPVVDVEQMEQGKPFIFTAEVAVRPEVTLGKYMGVTVTKIDTSVSDDEVAEELENQRNKNARTVDVTDRAIAENDTAVIDFEGFVDGEAFEGGKGTDYELVIGSHSFIDTFEDQLVGKNVGDDVEVNVTFPEKYQAEELAGKPALFKVSIKGIKAKELPELNDEFAQDVSEFDTLDEYKEDIKKNLQEKKDSEARKTKEDEAIKKIIDKSKMELPEAMVDTQCETMVEEFAQRIQQSGLSMDQYLQFSGMTLDKLKEQVRPEAVSRIQGSLVLEQIAKEENIEVSDDDINAEIEKTAKMYNMEADKLKEYMSDDDKKSMSNQIKIQKAVELVMDNIKERAKAKTKKEKEAEAAAAAEKESK</sequence>
<dbReference type="GO" id="GO:0051083">
    <property type="term" value="P:'de novo' cotranslational protein folding"/>
    <property type="evidence" value="ECO:0007669"/>
    <property type="project" value="TreeGrafter"/>
</dbReference>
<feature type="region of interest" description="Disordered" evidence="15">
    <location>
        <begin position="430"/>
        <end position="450"/>
    </location>
</feature>
<keyword evidence="9 12" id="KW-0131">Cell cycle</keyword>